<dbReference type="EMBL" id="LBWK01000001">
    <property type="protein sequence ID" value="KKR06175.1"/>
    <property type="molecule type" value="Genomic_DNA"/>
</dbReference>
<sequence>MLSNREGFSPYHLRSCLLKAKEKLDSIPGPHLKQRNELSPDWLGWWIDRFEQIQNDYSHDILIHHQNFATFYSIQYIIPPRLRPNYGTLFVAGFEGGPNHRNALYQISAKRYTPIIIFEQESYFELFKDRLPLLPLEIRMSMLKFFPGFEGIVTVSPTVPIPGQDLNQYYANLHRQTEAFVCFVDENDPNWEMKRNRGIKPEDATLTHFNVPSTSERVARLRPRDAESLQTTLFSGIKIPISLEPEEIL</sequence>
<name>A0A0G0Q6Y4_9BACT</name>
<evidence type="ECO:0000313" key="1">
    <source>
        <dbReference type="EMBL" id="KKR06175.1"/>
    </source>
</evidence>
<dbReference type="AlphaFoldDB" id="A0A0G0Q6Y4"/>
<reference evidence="1 2" key="1">
    <citation type="journal article" date="2015" name="Nature">
        <title>rRNA introns, odd ribosomes, and small enigmatic genomes across a large radiation of phyla.</title>
        <authorList>
            <person name="Brown C.T."/>
            <person name="Hug L.A."/>
            <person name="Thomas B.C."/>
            <person name="Sharon I."/>
            <person name="Castelle C.J."/>
            <person name="Singh A."/>
            <person name="Wilkins M.J."/>
            <person name="Williams K.H."/>
            <person name="Banfield J.F."/>
        </authorList>
    </citation>
    <scope>NUCLEOTIDE SEQUENCE [LARGE SCALE GENOMIC DNA]</scope>
</reference>
<dbReference type="Proteomes" id="UP000034799">
    <property type="component" value="Unassembled WGS sequence"/>
</dbReference>
<organism evidence="1 2">
    <name type="scientific">candidate division WS6 bacterium GW2011_GWF2_39_15</name>
    <dbReference type="NCBI Taxonomy" id="1619100"/>
    <lineage>
        <taxon>Bacteria</taxon>
        <taxon>Candidatus Dojkabacteria</taxon>
    </lineage>
</organism>
<protein>
    <submittedName>
        <fullName evidence="1">Uncharacterized protein</fullName>
    </submittedName>
</protein>
<dbReference type="STRING" id="1619100.UT34_C0001G0215"/>
<accession>A0A0G0Q6Y4</accession>
<comment type="caution">
    <text evidence="1">The sequence shown here is derived from an EMBL/GenBank/DDBJ whole genome shotgun (WGS) entry which is preliminary data.</text>
</comment>
<gene>
    <name evidence="1" type="ORF">UT34_C0001G0215</name>
</gene>
<proteinExistence type="predicted"/>
<evidence type="ECO:0000313" key="2">
    <source>
        <dbReference type="Proteomes" id="UP000034799"/>
    </source>
</evidence>